<evidence type="ECO:0000313" key="2">
    <source>
        <dbReference type="Proteomes" id="UP000815677"/>
    </source>
</evidence>
<evidence type="ECO:0000313" key="1">
    <source>
        <dbReference type="EMBL" id="GAT49642.1"/>
    </source>
</evidence>
<accession>A0ABQ0LGK7</accession>
<sequence>MPCIKHRSVWVTDAYCVDAGSELIDATIAEGRACDYNSRLAASCSCGVAWTKLCDYRIPGCHRTTTISLAAGLARSTRLVLHSYASLPSRRPLDCGYRPFCWLLCQGFVDGAGDKNVSGFYYPSALCRRQAGSCSRNAEQNHPISHPFRVAYRAPPLRMRLEPCVVTVAAAPSFTAGPMSDSRTRVLSTRYGWRSGPLLFRFVPSCPRPDAETGRASTFTAPLHRPCHGIVTTLSGALCPNVRRQKYGSANAFKRKRSHLVQPDASSGTYAKHLFAFTATKQAVGTITPF</sequence>
<dbReference type="EMBL" id="DF845737">
    <property type="protein sequence ID" value="GAT49642.1"/>
    <property type="molecule type" value="Genomic_DNA"/>
</dbReference>
<reference evidence="1" key="1">
    <citation type="submission" date="2014-09" db="EMBL/GenBank/DDBJ databases">
        <title>Genome sequence of the luminous mushroom Mycena chlorophos for searching fungal bioluminescence genes.</title>
        <authorList>
            <person name="Tanaka Y."/>
            <person name="Kasuga D."/>
            <person name="Oba Y."/>
            <person name="Hase S."/>
            <person name="Sato K."/>
            <person name="Oba Y."/>
            <person name="Sakakibara Y."/>
        </authorList>
    </citation>
    <scope>NUCLEOTIDE SEQUENCE</scope>
</reference>
<dbReference type="Proteomes" id="UP000815677">
    <property type="component" value="Unassembled WGS sequence"/>
</dbReference>
<proteinExistence type="predicted"/>
<protein>
    <submittedName>
        <fullName evidence="1">Uncharacterized protein</fullName>
    </submittedName>
</protein>
<name>A0ABQ0LGK7_MYCCL</name>
<gene>
    <name evidence="1" type="ORF">MCHLO_06942</name>
</gene>
<organism evidence="1 2">
    <name type="scientific">Mycena chlorophos</name>
    <name type="common">Agaric fungus</name>
    <name type="synonym">Agaricus chlorophos</name>
    <dbReference type="NCBI Taxonomy" id="658473"/>
    <lineage>
        <taxon>Eukaryota</taxon>
        <taxon>Fungi</taxon>
        <taxon>Dikarya</taxon>
        <taxon>Basidiomycota</taxon>
        <taxon>Agaricomycotina</taxon>
        <taxon>Agaricomycetes</taxon>
        <taxon>Agaricomycetidae</taxon>
        <taxon>Agaricales</taxon>
        <taxon>Marasmiineae</taxon>
        <taxon>Mycenaceae</taxon>
        <taxon>Mycena</taxon>
    </lineage>
</organism>
<keyword evidence="2" id="KW-1185">Reference proteome</keyword>